<name>A0A3P8H3I6_9TREM</name>
<proteinExistence type="predicted"/>
<organism evidence="2 3">
    <name type="scientific">Schistosoma mattheei</name>
    <dbReference type="NCBI Taxonomy" id="31246"/>
    <lineage>
        <taxon>Eukaryota</taxon>
        <taxon>Metazoa</taxon>
        <taxon>Spiralia</taxon>
        <taxon>Lophotrochozoa</taxon>
        <taxon>Platyhelminthes</taxon>
        <taxon>Trematoda</taxon>
        <taxon>Digenea</taxon>
        <taxon>Strigeidida</taxon>
        <taxon>Schistosomatoidea</taxon>
        <taxon>Schistosomatidae</taxon>
        <taxon>Schistosoma</taxon>
    </lineage>
</organism>
<keyword evidence="3" id="KW-1185">Reference proteome</keyword>
<protein>
    <submittedName>
        <fullName evidence="2">Uncharacterized protein</fullName>
    </submittedName>
</protein>
<gene>
    <name evidence="2" type="ORF">SMTD_LOCUS18449</name>
</gene>
<dbReference type="EMBL" id="UZAL01040481">
    <property type="protein sequence ID" value="VDP77094.1"/>
    <property type="molecule type" value="Genomic_DNA"/>
</dbReference>
<evidence type="ECO:0000313" key="2">
    <source>
        <dbReference type="EMBL" id="VDP77094.1"/>
    </source>
</evidence>
<feature type="compositionally biased region" description="Polar residues" evidence="1">
    <location>
        <begin position="188"/>
        <end position="201"/>
    </location>
</feature>
<feature type="region of interest" description="Disordered" evidence="1">
    <location>
        <begin position="188"/>
        <end position="208"/>
    </location>
</feature>
<sequence length="228" mass="25084">MSGCFFLARISQSTARKRLEEFGRTPSSALSIEAFFSVDYTEEQDPPAFVASMKQEDEKIKVTRVNGRHDVGCSKGVHHLLAETDSLKTFELLNDLQKLPNNSVDCVNTVTTSTTTTTTTTPITVDSVLNQSKTGQVRGILRDVLDGLIEPELLDSCVEDLHILTQHSGTKMCQLLAEAEEHRNLASVSSEQKQIIQNADSKPSDIEETSITGTKSKGKSYLYCLSLI</sequence>
<dbReference type="Proteomes" id="UP000269396">
    <property type="component" value="Unassembled WGS sequence"/>
</dbReference>
<dbReference type="AlphaFoldDB" id="A0A3P8H3I6"/>
<reference evidence="2 3" key="1">
    <citation type="submission" date="2018-11" db="EMBL/GenBank/DDBJ databases">
        <authorList>
            <consortium name="Pathogen Informatics"/>
        </authorList>
    </citation>
    <scope>NUCLEOTIDE SEQUENCE [LARGE SCALE GENOMIC DNA]</scope>
    <source>
        <strain>Denwood</strain>
        <strain evidence="3">Zambia</strain>
    </source>
</reference>
<accession>A0A3P8H3I6</accession>
<evidence type="ECO:0000256" key="1">
    <source>
        <dbReference type="SAM" id="MobiDB-lite"/>
    </source>
</evidence>
<evidence type="ECO:0000313" key="3">
    <source>
        <dbReference type="Proteomes" id="UP000269396"/>
    </source>
</evidence>